<dbReference type="Proteomes" id="UP000700334">
    <property type="component" value="Unassembled WGS sequence"/>
</dbReference>
<feature type="non-terminal residue" evidence="5">
    <location>
        <position position="234"/>
    </location>
</feature>
<dbReference type="InterPro" id="IPR003309">
    <property type="entry name" value="SCAN_dom"/>
</dbReference>
<proteinExistence type="predicted"/>
<keyword evidence="1" id="KW-0539">Nucleus</keyword>
<reference evidence="5" key="1">
    <citation type="journal article" date="2021" name="Evol. Appl.">
        <title>The genome of the Pyrenean desman and the effects of bottlenecks and inbreeding on the genomic landscape of an endangered species.</title>
        <authorList>
            <person name="Escoda L."/>
            <person name="Castresana J."/>
        </authorList>
    </citation>
    <scope>NUCLEOTIDE SEQUENCE</scope>
    <source>
        <strain evidence="5">IBE-C5619</strain>
    </source>
</reference>
<feature type="domain" description="KRAB" evidence="4">
    <location>
        <begin position="70"/>
        <end position="153"/>
    </location>
</feature>
<dbReference type="GO" id="GO:0006355">
    <property type="term" value="P:regulation of DNA-templated transcription"/>
    <property type="evidence" value="ECO:0007669"/>
    <property type="project" value="InterPro"/>
</dbReference>
<sequence>THQHPAGRGGLQRRTTQREPLIRVLEASSPEVDQPSQAGVMLQRLLITLPTEAGTWVKLHHPNKAKEGTPLWEDVTKLFEREGETRLIPALLSKDTSEAQGESLEDEVIPGPLITESQRKQRYQLSKPSVISQLEKGEEPWMMEKEGPGDSSAGSKSKTETNASTATSGILQDRFYHDMMERFVKDDAVYSTLRKISKYDSELERHQETRGRDVRQAILTHSRRNPESNEFEEN</sequence>
<dbReference type="GO" id="GO:0005634">
    <property type="term" value="C:nucleus"/>
    <property type="evidence" value="ECO:0007669"/>
    <property type="project" value="UniProtKB-SubCell"/>
</dbReference>
<feature type="compositionally biased region" description="Polar residues" evidence="2">
    <location>
        <begin position="152"/>
        <end position="166"/>
    </location>
</feature>
<evidence type="ECO:0000256" key="2">
    <source>
        <dbReference type="SAM" id="MobiDB-lite"/>
    </source>
</evidence>
<dbReference type="AlphaFoldDB" id="A0A8J6DFL3"/>
<comment type="subcellular location">
    <subcellularLocation>
        <location evidence="1">Nucleus</location>
    </subcellularLocation>
</comment>
<feature type="compositionally biased region" description="Basic and acidic residues" evidence="2">
    <location>
        <begin position="135"/>
        <end position="148"/>
    </location>
</feature>
<comment type="caution">
    <text evidence="5">The sequence shown here is derived from an EMBL/GenBank/DDBJ whole genome shotgun (WGS) entry which is preliminary data.</text>
</comment>
<dbReference type="PROSITE" id="PS50804">
    <property type="entry name" value="SCAN_BOX"/>
    <property type="match status" value="1"/>
</dbReference>
<keyword evidence="6" id="KW-1185">Reference proteome</keyword>
<dbReference type="PROSITE" id="PS50805">
    <property type="entry name" value="KRAB"/>
    <property type="match status" value="1"/>
</dbReference>
<dbReference type="EMBL" id="JAGFMF010012100">
    <property type="protein sequence ID" value="KAG8507682.1"/>
    <property type="molecule type" value="Genomic_DNA"/>
</dbReference>
<evidence type="ECO:0000259" key="4">
    <source>
        <dbReference type="PROSITE" id="PS50805"/>
    </source>
</evidence>
<evidence type="ECO:0000313" key="6">
    <source>
        <dbReference type="Proteomes" id="UP000700334"/>
    </source>
</evidence>
<dbReference type="OrthoDB" id="4748970at2759"/>
<evidence type="ECO:0000259" key="3">
    <source>
        <dbReference type="PROSITE" id="PS50804"/>
    </source>
</evidence>
<feature type="region of interest" description="Disordered" evidence="2">
    <location>
        <begin position="200"/>
        <end position="234"/>
    </location>
</feature>
<feature type="non-terminal residue" evidence="5">
    <location>
        <position position="1"/>
    </location>
</feature>
<evidence type="ECO:0000313" key="5">
    <source>
        <dbReference type="EMBL" id="KAG8507682.1"/>
    </source>
</evidence>
<gene>
    <name evidence="5" type="ORF">J0S82_019724</name>
</gene>
<feature type="domain" description="SCAN box" evidence="3">
    <location>
        <begin position="40"/>
        <end position="82"/>
    </location>
</feature>
<accession>A0A8J6DFL3</accession>
<evidence type="ECO:0000256" key="1">
    <source>
        <dbReference type="PROSITE-ProRule" id="PRU00187"/>
    </source>
</evidence>
<organism evidence="5 6">
    <name type="scientific">Galemys pyrenaicus</name>
    <name type="common">Iberian desman</name>
    <name type="synonym">Pyrenean desman</name>
    <dbReference type="NCBI Taxonomy" id="202257"/>
    <lineage>
        <taxon>Eukaryota</taxon>
        <taxon>Metazoa</taxon>
        <taxon>Chordata</taxon>
        <taxon>Craniata</taxon>
        <taxon>Vertebrata</taxon>
        <taxon>Euteleostomi</taxon>
        <taxon>Mammalia</taxon>
        <taxon>Eutheria</taxon>
        <taxon>Laurasiatheria</taxon>
        <taxon>Eulipotyphla</taxon>
        <taxon>Talpidae</taxon>
        <taxon>Galemys</taxon>
    </lineage>
</organism>
<feature type="region of interest" description="Disordered" evidence="2">
    <location>
        <begin position="128"/>
        <end position="166"/>
    </location>
</feature>
<dbReference type="InterPro" id="IPR001909">
    <property type="entry name" value="KRAB"/>
</dbReference>
<feature type="compositionally biased region" description="Basic and acidic residues" evidence="2">
    <location>
        <begin position="200"/>
        <end position="215"/>
    </location>
</feature>
<protein>
    <submittedName>
        <fullName evidence="5">Zinc finger protein 69</fullName>
    </submittedName>
</protein>
<name>A0A8J6DFL3_GALPY</name>